<dbReference type="RefSeq" id="WP_358645945.1">
    <property type="nucleotide sequence ID" value="NZ_JBFACG010000044.1"/>
</dbReference>
<accession>A0ABW8M3I3</accession>
<evidence type="ECO:0000313" key="1">
    <source>
        <dbReference type="EMBL" id="MFK4272686.1"/>
    </source>
</evidence>
<organism evidence="1 2">
    <name type="scientific">Streptomyces milbemycinicus</name>
    <dbReference type="NCBI Taxonomy" id="476552"/>
    <lineage>
        <taxon>Bacteria</taxon>
        <taxon>Bacillati</taxon>
        <taxon>Actinomycetota</taxon>
        <taxon>Actinomycetes</taxon>
        <taxon>Kitasatosporales</taxon>
        <taxon>Streptomycetaceae</taxon>
        <taxon>Streptomyces</taxon>
    </lineage>
</organism>
<evidence type="ECO:0000313" key="2">
    <source>
        <dbReference type="Proteomes" id="UP001620295"/>
    </source>
</evidence>
<keyword evidence="2" id="KW-1185">Reference proteome</keyword>
<dbReference type="Proteomes" id="UP001620295">
    <property type="component" value="Unassembled WGS sequence"/>
</dbReference>
<sequence>MTKNGRLSQVPAGRHKAVQAEFRNICFIFVAVHDVNRLIGTTTIPDPEVSQEGTCPAGASVAAAALSHIR</sequence>
<dbReference type="EMBL" id="JBJDQH010000030">
    <property type="protein sequence ID" value="MFK4272686.1"/>
    <property type="molecule type" value="Genomic_DNA"/>
</dbReference>
<protein>
    <submittedName>
        <fullName evidence="1">Uncharacterized protein</fullName>
    </submittedName>
</protein>
<reference evidence="1 2" key="1">
    <citation type="submission" date="2024-11" db="EMBL/GenBank/DDBJ databases">
        <title>The Natural Products Discovery Center: Release of the First 8490 Sequenced Strains for Exploring Actinobacteria Biosynthetic Diversity.</title>
        <authorList>
            <person name="Kalkreuter E."/>
            <person name="Kautsar S.A."/>
            <person name="Yang D."/>
            <person name="Bader C.D."/>
            <person name="Teijaro C.N."/>
            <person name="Fluegel L."/>
            <person name="Davis C.M."/>
            <person name="Simpson J.R."/>
            <person name="Lauterbach L."/>
            <person name="Steele A.D."/>
            <person name="Gui C."/>
            <person name="Meng S."/>
            <person name="Li G."/>
            <person name="Viehrig K."/>
            <person name="Ye F."/>
            <person name="Su P."/>
            <person name="Kiefer A.F."/>
            <person name="Nichols A."/>
            <person name="Cepeda A.J."/>
            <person name="Yan W."/>
            <person name="Fan B."/>
            <person name="Jiang Y."/>
            <person name="Adhikari A."/>
            <person name="Zheng C.-J."/>
            <person name="Schuster L."/>
            <person name="Cowan T.M."/>
            <person name="Smanski M.J."/>
            <person name="Chevrette M.G."/>
            <person name="De Carvalho L.P.S."/>
            <person name="Shen B."/>
        </authorList>
    </citation>
    <scope>NUCLEOTIDE SEQUENCE [LARGE SCALE GENOMIC DNA]</scope>
    <source>
        <strain evidence="1 2">NPDC020863</strain>
    </source>
</reference>
<comment type="caution">
    <text evidence="1">The sequence shown here is derived from an EMBL/GenBank/DDBJ whole genome shotgun (WGS) entry which is preliminary data.</text>
</comment>
<proteinExistence type="predicted"/>
<name>A0ABW8M3I3_9ACTN</name>
<gene>
    <name evidence="1" type="ORF">ACI2L5_48595</name>
</gene>